<proteinExistence type="predicted"/>
<dbReference type="Gene3D" id="3.40.960.10">
    <property type="entry name" value="VSR Endonuclease"/>
    <property type="match status" value="1"/>
</dbReference>
<dbReference type="AlphaFoldDB" id="A0A9D2RN39"/>
<dbReference type="SUPFAM" id="SSF52980">
    <property type="entry name" value="Restriction endonuclease-like"/>
    <property type="match status" value="1"/>
</dbReference>
<protein>
    <submittedName>
        <fullName evidence="3">DUF559 domain-containing protein</fullName>
    </submittedName>
</protein>
<reference evidence="3" key="1">
    <citation type="journal article" date="2021" name="PeerJ">
        <title>Extensive microbial diversity within the chicken gut microbiome revealed by metagenomics and culture.</title>
        <authorList>
            <person name="Gilroy R."/>
            <person name="Ravi A."/>
            <person name="Getino M."/>
            <person name="Pursley I."/>
            <person name="Horton D.L."/>
            <person name="Alikhan N.F."/>
            <person name="Baker D."/>
            <person name="Gharbi K."/>
            <person name="Hall N."/>
            <person name="Watson M."/>
            <person name="Adriaenssens E.M."/>
            <person name="Foster-Nyarko E."/>
            <person name="Jarju S."/>
            <person name="Secka A."/>
            <person name="Antonio M."/>
            <person name="Oren A."/>
            <person name="Chaudhuri R.R."/>
            <person name="La Ragione R."/>
            <person name="Hildebrand F."/>
            <person name="Pallen M.J."/>
        </authorList>
    </citation>
    <scope>NUCLEOTIDE SEQUENCE</scope>
    <source>
        <strain evidence="3">ChiHjej13B12-24818</strain>
    </source>
</reference>
<dbReference type="InterPro" id="IPR007569">
    <property type="entry name" value="DUF559"/>
</dbReference>
<name>A0A9D2RN39_9MICO</name>
<dbReference type="Pfam" id="PF04480">
    <property type="entry name" value="DUF559"/>
    <property type="match status" value="1"/>
</dbReference>
<dbReference type="Proteomes" id="UP000823823">
    <property type="component" value="Unassembled WGS sequence"/>
</dbReference>
<feature type="region of interest" description="Disordered" evidence="1">
    <location>
        <begin position="300"/>
        <end position="353"/>
    </location>
</feature>
<feature type="domain" description="DUF559" evidence="2">
    <location>
        <begin position="230"/>
        <end position="278"/>
    </location>
</feature>
<evidence type="ECO:0000259" key="2">
    <source>
        <dbReference type="Pfam" id="PF04480"/>
    </source>
</evidence>
<evidence type="ECO:0000256" key="1">
    <source>
        <dbReference type="SAM" id="MobiDB-lite"/>
    </source>
</evidence>
<sequence>MTLRPHDLRPRTLYPSAWLLGEGMHPRDLASEELTRAIPGYVMRTDAPADLRSIAEVVQRRLRPGAVISHETAAEIFRFPLPKDLTREGGAPIRCRVTAGGKRTAGRLLVVHVRAAAPTIRFHGLTISHPVIALQEIAGSLSHPDLVACVDAVAADRHGAAVPVSLQQIRKSVAPLKGRGADALRSAVADARERVWSPMETKVRLMILARGYPEPVPNLEFIDPATGIVYYVDLAYPQWKIAIEYDGQGHWDDKQQWEKDLHKNEVLHDQAWKVLRIAIADYMEPETFFQRLDAAIAEREQTRPDRARPRSPVRTGPVASFTSSVQAAGDRRARPQAGVMSQDIGDSSPSGHR</sequence>
<organism evidence="3 4">
    <name type="scientific">Candidatus Brachybacterium merdavium</name>
    <dbReference type="NCBI Taxonomy" id="2838513"/>
    <lineage>
        <taxon>Bacteria</taxon>
        <taxon>Bacillati</taxon>
        <taxon>Actinomycetota</taxon>
        <taxon>Actinomycetes</taxon>
        <taxon>Micrococcales</taxon>
        <taxon>Dermabacteraceae</taxon>
        <taxon>Brachybacterium</taxon>
    </lineage>
</organism>
<evidence type="ECO:0000313" key="4">
    <source>
        <dbReference type="Proteomes" id="UP000823823"/>
    </source>
</evidence>
<reference evidence="3" key="2">
    <citation type="submission" date="2021-04" db="EMBL/GenBank/DDBJ databases">
        <authorList>
            <person name="Gilroy R."/>
        </authorList>
    </citation>
    <scope>NUCLEOTIDE SEQUENCE</scope>
    <source>
        <strain evidence="3">ChiHjej13B12-24818</strain>
    </source>
</reference>
<gene>
    <name evidence="3" type="ORF">H9786_02755</name>
</gene>
<feature type="compositionally biased region" description="Polar residues" evidence="1">
    <location>
        <begin position="344"/>
        <end position="353"/>
    </location>
</feature>
<evidence type="ECO:0000313" key="3">
    <source>
        <dbReference type="EMBL" id="HJB09443.1"/>
    </source>
</evidence>
<dbReference type="InterPro" id="IPR011335">
    <property type="entry name" value="Restrct_endonuc-II-like"/>
</dbReference>
<comment type="caution">
    <text evidence="3">The sequence shown here is derived from an EMBL/GenBank/DDBJ whole genome shotgun (WGS) entry which is preliminary data.</text>
</comment>
<accession>A0A9D2RN39</accession>
<dbReference type="EMBL" id="DWZH01000020">
    <property type="protein sequence ID" value="HJB09443.1"/>
    <property type="molecule type" value="Genomic_DNA"/>
</dbReference>